<gene>
    <name evidence="1" type="ORF">OWV82_011459</name>
</gene>
<dbReference type="Proteomes" id="UP001164539">
    <property type="component" value="Chromosome 6"/>
</dbReference>
<reference evidence="1 2" key="1">
    <citation type="journal article" date="2023" name="Science">
        <title>Complex scaffold remodeling in plant triterpene biosynthesis.</title>
        <authorList>
            <person name="De La Pena R."/>
            <person name="Hodgson H."/>
            <person name="Liu J.C."/>
            <person name="Stephenson M.J."/>
            <person name="Martin A.C."/>
            <person name="Owen C."/>
            <person name="Harkess A."/>
            <person name="Leebens-Mack J."/>
            <person name="Jimenez L.E."/>
            <person name="Osbourn A."/>
            <person name="Sattely E.S."/>
        </authorList>
    </citation>
    <scope>NUCLEOTIDE SEQUENCE [LARGE SCALE GENOMIC DNA]</scope>
    <source>
        <strain evidence="2">cv. JPN11</strain>
        <tissue evidence="1">Leaf</tissue>
    </source>
</reference>
<comment type="caution">
    <text evidence="1">The sequence shown here is derived from an EMBL/GenBank/DDBJ whole genome shotgun (WGS) entry which is preliminary data.</text>
</comment>
<sequence>MGICFSKSYSVATANLILQDGELRQFSNPVRVSDILQEDPTCFVCNSDDMDLNKVLSAMSENEELRLGELYFSLPISCLNSPLSAEEMASLANRASSAMKMNDGTGGEKCFCNCFRCGIKRINYHQMVFNASWKREDERDREIMLNYGGDSCMGGCDIGFVPNRKQPRRDVRRGRFIATLSVILEEVPAGEFEDEL</sequence>
<evidence type="ECO:0000313" key="1">
    <source>
        <dbReference type="EMBL" id="KAJ4716438.1"/>
    </source>
</evidence>
<name>A0ACC1XZQ0_MELAZ</name>
<protein>
    <submittedName>
        <fullName evidence="1">HTH-type transcriptional regulator</fullName>
    </submittedName>
</protein>
<evidence type="ECO:0000313" key="2">
    <source>
        <dbReference type="Proteomes" id="UP001164539"/>
    </source>
</evidence>
<dbReference type="EMBL" id="CM051399">
    <property type="protein sequence ID" value="KAJ4716438.1"/>
    <property type="molecule type" value="Genomic_DNA"/>
</dbReference>
<accession>A0ACC1XZQ0</accession>
<organism evidence="1 2">
    <name type="scientific">Melia azedarach</name>
    <name type="common">Chinaberry tree</name>
    <dbReference type="NCBI Taxonomy" id="155640"/>
    <lineage>
        <taxon>Eukaryota</taxon>
        <taxon>Viridiplantae</taxon>
        <taxon>Streptophyta</taxon>
        <taxon>Embryophyta</taxon>
        <taxon>Tracheophyta</taxon>
        <taxon>Spermatophyta</taxon>
        <taxon>Magnoliopsida</taxon>
        <taxon>eudicotyledons</taxon>
        <taxon>Gunneridae</taxon>
        <taxon>Pentapetalae</taxon>
        <taxon>rosids</taxon>
        <taxon>malvids</taxon>
        <taxon>Sapindales</taxon>
        <taxon>Meliaceae</taxon>
        <taxon>Melia</taxon>
    </lineage>
</organism>
<keyword evidence="2" id="KW-1185">Reference proteome</keyword>
<proteinExistence type="predicted"/>